<gene>
    <name evidence="3" type="ORF">NKR19_g6909</name>
</gene>
<comment type="similarity">
    <text evidence="1">Belongs to the GMC oxidoreductase family.</text>
</comment>
<comment type="caution">
    <text evidence="3">The sequence shown here is derived from an EMBL/GenBank/DDBJ whole genome shotgun (WGS) entry which is preliminary data.</text>
</comment>
<dbReference type="PANTHER" id="PTHR11552">
    <property type="entry name" value="GLUCOSE-METHANOL-CHOLINE GMC OXIDOREDUCTASE"/>
    <property type="match status" value="1"/>
</dbReference>
<dbReference type="PANTHER" id="PTHR11552:SF138">
    <property type="entry name" value="DEHYDROGENASE PKFF-RELATED"/>
    <property type="match status" value="1"/>
</dbReference>
<sequence length="292" mass="31177">MVSGIGPAATLAEYDIPIIADRPGVGQNLTDHVFFGPAYRVKVETFTRLANDPVYVAAQFVYNYGVLKQGPLTNPVCDFLGWEKAPRDLISADAGAVLDGLPASWPEIEYLSGPGYIGDFQSLLLQQPKDGYQYATILAALVAPQSRGTVTIASNTGLDLPVINPNWLTDPTDVSVAVAAYKRAREAFATKAMAAVLADPVEYFPGPEVQTDEQLLGTIRDSLFTVYHASCTCRMGRVDDPNAVVDSSAKVIGVKGLRVVDASSLALLPPGHPQSTIYAFAEKMATEIIAGK</sequence>
<name>A0AA38RK85_9PEZI</name>
<protein>
    <submittedName>
        <fullName evidence="3">FAD/NAD(P)-binding domain-containing protein</fullName>
    </submittedName>
</protein>
<keyword evidence="4" id="KW-1185">Reference proteome</keyword>
<dbReference type="GO" id="GO:0050660">
    <property type="term" value="F:flavin adenine dinucleotide binding"/>
    <property type="evidence" value="ECO:0007669"/>
    <property type="project" value="InterPro"/>
</dbReference>
<evidence type="ECO:0000313" key="4">
    <source>
        <dbReference type="Proteomes" id="UP001174691"/>
    </source>
</evidence>
<proteinExistence type="inferred from homology"/>
<dbReference type="GO" id="GO:0044550">
    <property type="term" value="P:secondary metabolite biosynthetic process"/>
    <property type="evidence" value="ECO:0007669"/>
    <property type="project" value="TreeGrafter"/>
</dbReference>
<dbReference type="GO" id="GO:0016614">
    <property type="term" value="F:oxidoreductase activity, acting on CH-OH group of donors"/>
    <property type="evidence" value="ECO:0007669"/>
    <property type="project" value="InterPro"/>
</dbReference>
<dbReference type="Proteomes" id="UP001174691">
    <property type="component" value="Unassembled WGS sequence"/>
</dbReference>
<organism evidence="3 4">
    <name type="scientific">Coniochaeta hoffmannii</name>
    <dbReference type="NCBI Taxonomy" id="91930"/>
    <lineage>
        <taxon>Eukaryota</taxon>
        <taxon>Fungi</taxon>
        <taxon>Dikarya</taxon>
        <taxon>Ascomycota</taxon>
        <taxon>Pezizomycotina</taxon>
        <taxon>Sordariomycetes</taxon>
        <taxon>Sordariomycetidae</taxon>
        <taxon>Coniochaetales</taxon>
        <taxon>Coniochaetaceae</taxon>
        <taxon>Coniochaeta</taxon>
    </lineage>
</organism>
<evidence type="ECO:0000256" key="1">
    <source>
        <dbReference type="ARBA" id="ARBA00010790"/>
    </source>
</evidence>
<dbReference type="EMBL" id="JANBVN010000113">
    <property type="protein sequence ID" value="KAJ9143246.1"/>
    <property type="molecule type" value="Genomic_DNA"/>
</dbReference>
<dbReference type="Gene3D" id="3.30.560.10">
    <property type="entry name" value="Glucose Oxidase, domain 3"/>
    <property type="match status" value="1"/>
</dbReference>
<evidence type="ECO:0000313" key="3">
    <source>
        <dbReference type="EMBL" id="KAJ9143246.1"/>
    </source>
</evidence>
<dbReference type="InterPro" id="IPR036188">
    <property type="entry name" value="FAD/NAD-bd_sf"/>
</dbReference>
<dbReference type="InterPro" id="IPR007867">
    <property type="entry name" value="GMC_OxRtase_C"/>
</dbReference>
<dbReference type="Pfam" id="PF05199">
    <property type="entry name" value="GMC_oxred_C"/>
    <property type="match status" value="1"/>
</dbReference>
<feature type="domain" description="Glucose-methanol-choline oxidoreductase C-terminal" evidence="2">
    <location>
        <begin position="144"/>
        <end position="281"/>
    </location>
</feature>
<accession>A0AA38RK85</accession>
<dbReference type="AlphaFoldDB" id="A0AA38RK85"/>
<reference evidence="3" key="1">
    <citation type="submission" date="2022-07" db="EMBL/GenBank/DDBJ databases">
        <title>Fungi with potential for degradation of polypropylene.</title>
        <authorList>
            <person name="Gostincar C."/>
        </authorList>
    </citation>
    <scope>NUCLEOTIDE SEQUENCE</scope>
    <source>
        <strain evidence="3">EXF-13287</strain>
    </source>
</reference>
<dbReference type="SUPFAM" id="SSF51905">
    <property type="entry name" value="FAD/NAD(P)-binding domain"/>
    <property type="match status" value="1"/>
</dbReference>
<evidence type="ECO:0000259" key="2">
    <source>
        <dbReference type="Pfam" id="PF05199"/>
    </source>
</evidence>
<dbReference type="Gene3D" id="3.50.50.60">
    <property type="entry name" value="FAD/NAD(P)-binding domain"/>
    <property type="match status" value="1"/>
</dbReference>
<dbReference type="InterPro" id="IPR012132">
    <property type="entry name" value="GMC_OxRdtase"/>
</dbReference>
<dbReference type="SUPFAM" id="SSF54373">
    <property type="entry name" value="FAD-linked reductases, C-terminal domain"/>
    <property type="match status" value="1"/>
</dbReference>